<sequence length="255" mass="28869">MICEAASMFGNNLFSMWLVLTFLGLTSCLGMSSLTFAKLYWNPSYDVWRFKCNPKFPKPEHVRTEILLTIKCISLSTMLPALSLYLAAQGKSQAFCGWGGRSVGWHLGSLAALIISIDFFEWGYHYLGHQVPAMWKQHKSHHKFYNPTPFSVIADEAVDQLVRTMPMLLSVIMPINMDVLFGLFAVMFYAYGVYLHSGYELAWPDAHHPIINTSFQHYLHHAEGAVGKPRHTGFFIKLWDQLADGDSTAHMLKSG</sequence>
<dbReference type="InterPro" id="IPR050307">
    <property type="entry name" value="Sterol_Desaturase_Related"/>
</dbReference>
<dbReference type="EMBL" id="CAXAMN010021988">
    <property type="protein sequence ID" value="CAK9065223.1"/>
    <property type="molecule type" value="Genomic_DNA"/>
</dbReference>
<evidence type="ECO:0000313" key="9">
    <source>
        <dbReference type="Proteomes" id="UP001642484"/>
    </source>
</evidence>
<keyword evidence="3 5" id="KW-1133">Transmembrane helix</keyword>
<gene>
    <name evidence="8" type="ORF">CCMP2556_LOCUS32074</name>
</gene>
<evidence type="ECO:0000259" key="7">
    <source>
        <dbReference type="Pfam" id="PF04116"/>
    </source>
</evidence>
<keyword evidence="6" id="KW-0732">Signal</keyword>
<evidence type="ECO:0000256" key="3">
    <source>
        <dbReference type="ARBA" id="ARBA00022989"/>
    </source>
</evidence>
<evidence type="ECO:0000256" key="4">
    <source>
        <dbReference type="ARBA" id="ARBA00023136"/>
    </source>
</evidence>
<evidence type="ECO:0000313" key="8">
    <source>
        <dbReference type="EMBL" id="CAK9065223.1"/>
    </source>
</evidence>
<feature type="non-terminal residue" evidence="8">
    <location>
        <position position="255"/>
    </location>
</feature>
<feature type="transmembrane region" description="Helical" evidence="5">
    <location>
        <begin position="167"/>
        <end position="191"/>
    </location>
</feature>
<feature type="signal peptide" evidence="6">
    <location>
        <begin position="1"/>
        <end position="28"/>
    </location>
</feature>
<evidence type="ECO:0000256" key="6">
    <source>
        <dbReference type="SAM" id="SignalP"/>
    </source>
</evidence>
<comment type="caution">
    <text evidence="8">The sequence shown here is derived from an EMBL/GenBank/DDBJ whole genome shotgun (WGS) entry which is preliminary data.</text>
</comment>
<proteinExistence type="predicted"/>
<feature type="transmembrane region" description="Helical" evidence="5">
    <location>
        <begin position="66"/>
        <end position="87"/>
    </location>
</feature>
<keyword evidence="9" id="KW-1185">Reference proteome</keyword>
<evidence type="ECO:0000256" key="1">
    <source>
        <dbReference type="ARBA" id="ARBA00004370"/>
    </source>
</evidence>
<reference evidence="8 9" key="1">
    <citation type="submission" date="2024-02" db="EMBL/GenBank/DDBJ databases">
        <authorList>
            <person name="Chen Y."/>
            <person name="Shah S."/>
            <person name="Dougan E. K."/>
            <person name="Thang M."/>
            <person name="Chan C."/>
        </authorList>
    </citation>
    <scope>NUCLEOTIDE SEQUENCE [LARGE SCALE GENOMIC DNA]</scope>
</reference>
<evidence type="ECO:0000256" key="5">
    <source>
        <dbReference type="SAM" id="Phobius"/>
    </source>
</evidence>
<keyword evidence="4 5" id="KW-0472">Membrane</keyword>
<dbReference type="Pfam" id="PF04116">
    <property type="entry name" value="FA_hydroxylase"/>
    <property type="match status" value="1"/>
</dbReference>
<dbReference type="Proteomes" id="UP001642484">
    <property type="component" value="Unassembled WGS sequence"/>
</dbReference>
<feature type="domain" description="Fatty acid hydroxylase" evidence="7">
    <location>
        <begin position="111"/>
        <end position="242"/>
    </location>
</feature>
<protein>
    <recommendedName>
        <fullName evidence="7">Fatty acid hydroxylase domain-containing protein</fullName>
    </recommendedName>
</protein>
<name>A0ABP0NP97_9DINO</name>
<organism evidence="8 9">
    <name type="scientific">Durusdinium trenchii</name>
    <dbReference type="NCBI Taxonomy" id="1381693"/>
    <lineage>
        <taxon>Eukaryota</taxon>
        <taxon>Sar</taxon>
        <taxon>Alveolata</taxon>
        <taxon>Dinophyceae</taxon>
        <taxon>Suessiales</taxon>
        <taxon>Symbiodiniaceae</taxon>
        <taxon>Durusdinium</taxon>
    </lineage>
</organism>
<keyword evidence="2 5" id="KW-0812">Transmembrane</keyword>
<feature type="chain" id="PRO_5046885397" description="Fatty acid hydroxylase domain-containing protein" evidence="6">
    <location>
        <begin position="29"/>
        <end position="255"/>
    </location>
</feature>
<evidence type="ECO:0000256" key="2">
    <source>
        <dbReference type="ARBA" id="ARBA00022692"/>
    </source>
</evidence>
<comment type="subcellular location">
    <subcellularLocation>
        <location evidence="1">Membrane</location>
    </subcellularLocation>
</comment>
<dbReference type="InterPro" id="IPR006694">
    <property type="entry name" value="Fatty_acid_hydroxylase"/>
</dbReference>
<accession>A0ABP0NP97</accession>
<dbReference type="PANTHER" id="PTHR11863">
    <property type="entry name" value="STEROL DESATURASE"/>
    <property type="match status" value="1"/>
</dbReference>